<dbReference type="STRING" id="177437.HRM2_48340"/>
<dbReference type="InterPro" id="IPR007165">
    <property type="entry name" value="Phage_holin_4_2"/>
</dbReference>
<keyword evidence="1" id="KW-1133">Transmembrane helix</keyword>
<dbReference type="eggNOG" id="COG1950">
    <property type="taxonomic scope" value="Bacteria"/>
</dbReference>
<evidence type="ECO:0000313" key="3">
    <source>
        <dbReference type="Proteomes" id="UP000000442"/>
    </source>
</evidence>
<feature type="transmembrane region" description="Helical" evidence="1">
    <location>
        <begin position="29"/>
        <end position="49"/>
    </location>
</feature>
<keyword evidence="1" id="KW-0812">Transmembrane</keyword>
<reference evidence="2 3" key="1">
    <citation type="journal article" date="2009" name="Environ. Microbiol.">
        <title>Genome sequence of Desulfobacterium autotrophicum HRM2, a marine sulfate reducer oxidizing organic carbon completely to carbon dioxide.</title>
        <authorList>
            <person name="Strittmatter A.W."/>
            <person name="Liesegang H."/>
            <person name="Rabus R."/>
            <person name="Decker I."/>
            <person name="Amann J."/>
            <person name="Andres S."/>
            <person name="Henne A."/>
            <person name="Fricke W.F."/>
            <person name="Martinez-Arias R."/>
            <person name="Bartels D."/>
            <person name="Goesmann A."/>
            <person name="Krause L."/>
            <person name="Puehler A."/>
            <person name="Klenk H.P."/>
            <person name="Richter M."/>
            <person name="Schuler M."/>
            <person name="Gloeckner F.O."/>
            <person name="Meyerdierks A."/>
            <person name="Gottschalk G."/>
            <person name="Amann R."/>
        </authorList>
    </citation>
    <scope>NUCLEOTIDE SEQUENCE [LARGE SCALE GENOMIC DNA]</scope>
    <source>
        <strain evidence="3">ATCC 43914 / DSM 3382 / HRM2</strain>
    </source>
</reference>
<dbReference type="Proteomes" id="UP000000442">
    <property type="component" value="Chromosome"/>
</dbReference>
<evidence type="ECO:0000256" key="1">
    <source>
        <dbReference type="SAM" id="Phobius"/>
    </source>
</evidence>
<dbReference type="Pfam" id="PF04020">
    <property type="entry name" value="Phage_holin_4_2"/>
    <property type="match status" value="1"/>
</dbReference>
<dbReference type="PANTHER" id="PTHR37309:SF1">
    <property type="entry name" value="SLR0284 PROTEIN"/>
    <property type="match status" value="1"/>
</dbReference>
<dbReference type="RefSeq" id="WP_015906589.1">
    <property type="nucleotide sequence ID" value="NC_012108.1"/>
</dbReference>
<keyword evidence="1" id="KW-0472">Membrane</keyword>
<accession>C0QID8</accession>
<gene>
    <name evidence="2" type="ordered locus">HRM2_48340</name>
</gene>
<dbReference type="HOGENOM" id="CLU_120441_2_0_7"/>
<sequence length="108" mass="11954">MIWNLLILSVAVFVVANFLPGIRIKGPGTAVVVAVVYSIINFLVGWLLVFLSIPLVIVTFGLFMFVINAFLLWITDQLIDDFKINSLGTTLVAAFLITVIDSGLHWLF</sequence>
<dbReference type="KEGG" id="dat:HRM2_48340"/>
<dbReference type="EMBL" id="CP001087">
    <property type="protein sequence ID" value="ACN17882.1"/>
    <property type="molecule type" value="Genomic_DNA"/>
</dbReference>
<feature type="transmembrane region" description="Helical" evidence="1">
    <location>
        <begin position="55"/>
        <end position="75"/>
    </location>
</feature>
<proteinExistence type="predicted"/>
<dbReference type="OrthoDB" id="6402664at2"/>
<organism evidence="2 3">
    <name type="scientific">Desulforapulum autotrophicum (strain ATCC 43914 / DSM 3382 / VKM B-1955 / HRM2)</name>
    <name type="common">Desulfobacterium autotrophicum</name>
    <dbReference type="NCBI Taxonomy" id="177437"/>
    <lineage>
        <taxon>Bacteria</taxon>
        <taxon>Pseudomonadati</taxon>
        <taxon>Thermodesulfobacteriota</taxon>
        <taxon>Desulfobacteria</taxon>
        <taxon>Desulfobacterales</taxon>
        <taxon>Desulfobacteraceae</taxon>
        <taxon>Desulforapulum</taxon>
    </lineage>
</organism>
<feature type="transmembrane region" description="Helical" evidence="1">
    <location>
        <begin position="87"/>
        <end position="107"/>
    </location>
</feature>
<name>C0QID8_DESAH</name>
<keyword evidence="3" id="KW-1185">Reference proteome</keyword>
<protein>
    <submittedName>
        <fullName evidence="2">Membrane protein</fullName>
    </submittedName>
</protein>
<evidence type="ECO:0000313" key="2">
    <source>
        <dbReference type="EMBL" id="ACN17882.1"/>
    </source>
</evidence>
<dbReference type="PANTHER" id="PTHR37309">
    <property type="entry name" value="SLR0284 PROTEIN"/>
    <property type="match status" value="1"/>
</dbReference>
<feature type="transmembrane region" description="Helical" evidence="1">
    <location>
        <begin position="6"/>
        <end position="22"/>
    </location>
</feature>
<dbReference type="AlphaFoldDB" id="C0QID8"/>